<evidence type="ECO:0000313" key="2">
    <source>
        <dbReference type="Proteomes" id="UP000775547"/>
    </source>
</evidence>
<dbReference type="PANTHER" id="PTHR34883:SF4">
    <property type="entry name" value="CUPREDOXIN"/>
    <property type="match status" value="1"/>
</dbReference>
<dbReference type="AlphaFoldDB" id="A0A9P7GJF6"/>
<dbReference type="PANTHER" id="PTHR34883">
    <property type="entry name" value="SERINE-RICH PROTEIN, PUTATIVE-RELATED-RELATED"/>
    <property type="match status" value="1"/>
</dbReference>
<dbReference type="InterPro" id="IPR052953">
    <property type="entry name" value="Ser-rich/MCO-related"/>
</dbReference>
<organism evidence="1 2">
    <name type="scientific">Asterophora parasitica</name>
    <dbReference type="NCBI Taxonomy" id="117018"/>
    <lineage>
        <taxon>Eukaryota</taxon>
        <taxon>Fungi</taxon>
        <taxon>Dikarya</taxon>
        <taxon>Basidiomycota</taxon>
        <taxon>Agaricomycotina</taxon>
        <taxon>Agaricomycetes</taxon>
        <taxon>Agaricomycetidae</taxon>
        <taxon>Agaricales</taxon>
        <taxon>Tricholomatineae</taxon>
        <taxon>Lyophyllaceae</taxon>
        <taxon>Asterophora</taxon>
    </lineage>
</organism>
<protein>
    <submittedName>
        <fullName evidence="1">Uncharacterized protein</fullName>
    </submittedName>
</protein>
<accession>A0A9P7GJF6</accession>
<dbReference type="CDD" id="cd00920">
    <property type="entry name" value="Cupredoxin"/>
    <property type="match status" value="1"/>
</dbReference>
<dbReference type="Proteomes" id="UP000775547">
    <property type="component" value="Unassembled WGS sequence"/>
</dbReference>
<dbReference type="EMBL" id="JABCKV010000005">
    <property type="protein sequence ID" value="KAG5648102.1"/>
    <property type="molecule type" value="Genomic_DNA"/>
</dbReference>
<reference evidence="1" key="2">
    <citation type="submission" date="2021-10" db="EMBL/GenBank/DDBJ databases">
        <title>Phylogenomics reveals ancestral predisposition of the termite-cultivated fungus Termitomyces towards a domesticated lifestyle.</title>
        <authorList>
            <person name="Auxier B."/>
            <person name="Grum-Grzhimaylo A."/>
            <person name="Cardenas M.E."/>
            <person name="Lodge J.D."/>
            <person name="Laessoe T."/>
            <person name="Pedersen O."/>
            <person name="Smith M.E."/>
            <person name="Kuyper T.W."/>
            <person name="Franco-Molano E.A."/>
            <person name="Baroni T.J."/>
            <person name="Aanen D.K."/>
        </authorList>
    </citation>
    <scope>NUCLEOTIDE SEQUENCE</scope>
    <source>
        <strain evidence="1">AP01</strain>
        <tissue evidence="1">Mycelium</tissue>
    </source>
</reference>
<dbReference type="OrthoDB" id="1921208at2759"/>
<keyword evidence="2" id="KW-1185">Reference proteome</keyword>
<dbReference type="SUPFAM" id="SSF49503">
    <property type="entry name" value="Cupredoxins"/>
    <property type="match status" value="1"/>
</dbReference>
<evidence type="ECO:0000313" key="1">
    <source>
        <dbReference type="EMBL" id="KAG5648102.1"/>
    </source>
</evidence>
<reference evidence="1" key="1">
    <citation type="submission" date="2020-07" db="EMBL/GenBank/DDBJ databases">
        <authorList>
            <person name="Nieuwenhuis M."/>
            <person name="Van De Peppel L.J.J."/>
        </authorList>
    </citation>
    <scope>NUCLEOTIDE SEQUENCE</scope>
    <source>
        <strain evidence="1">AP01</strain>
        <tissue evidence="1">Mycelium</tissue>
    </source>
</reference>
<comment type="caution">
    <text evidence="1">The sequence shown here is derived from an EMBL/GenBank/DDBJ whole genome shotgun (WGS) entry which is preliminary data.</text>
</comment>
<dbReference type="Gene3D" id="2.60.40.420">
    <property type="entry name" value="Cupredoxins - blue copper proteins"/>
    <property type="match status" value="1"/>
</dbReference>
<gene>
    <name evidence="1" type="ORF">DXG03_007137</name>
</gene>
<proteinExistence type="predicted"/>
<dbReference type="InterPro" id="IPR008972">
    <property type="entry name" value="Cupredoxin"/>
</dbReference>
<sequence>MVFAVNCGFDDQPNSFANFKKSALAIGASLSAEAAASPTPTGAYPAAPPPAQYTTAAYGDYTIPAAPQVTPVTQTVTLDDKVWTTTYDSYPGSPDPTPISAEGAIHRVIVGGPGKLVFDPPFVAAQPRDTVVFEFRQKNHTVTQSSFADPCRKLASGGFDSDLFSVSVPVPDSTTSDYPTWSVVVNDTAPVWAYCRQKTPVSHCGAAMVFAINPVETSERNFTAFQNLAKAINGTAAAANAEPTTGPKNNGAVSVRMGGAGFVLAFTAILASFL</sequence>
<name>A0A9P7GJF6_9AGAR</name>